<evidence type="ECO:0000313" key="2">
    <source>
        <dbReference type="Proteomes" id="UP000886501"/>
    </source>
</evidence>
<proteinExistence type="predicted"/>
<reference evidence="1" key="2">
    <citation type="journal article" date="2020" name="Nat. Commun.">
        <title>Large-scale genome sequencing of mycorrhizal fungi provides insights into the early evolution of symbiotic traits.</title>
        <authorList>
            <person name="Miyauchi S."/>
            <person name="Kiss E."/>
            <person name="Kuo A."/>
            <person name="Drula E."/>
            <person name="Kohler A."/>
            <person name="Sanchez-Garcia M."/>
            <person name="Morin E."/>
            <person name="Andreopoulos B."/>
            <person name="Barry K.W."/>
            <person name="Bonito G."/>
            <person name="Buee M."/>
            <person name="Carver A."/>
            <person name="Chen C."/>
            <person name="Cichocki N."/>
            <person name="Clum A."/>
            <person name="Culley D."/>
            <person name="Crous P.W."/>
            <person name="Fauchery L."/>
            <person name="Girlanda M."/>
            <person name="Hayes R.D."/>
            <person name="Keri Z."/>
            <person name="LaButti K."/>
            <person name="Lipzen A."/>
            <person name="Lombard V."/>
            <person name="Magnuson J."/>
            <person name="Maillard F."/>
            <person name="Murat C."/>
            <person name="Nolan M."/>
            <person name="Ohm R.A."/>
            <person name="Pangilinan J."/>
            <person name="Pereira M.F."/>
            <person name="Perotto S."/>
            <person name="Peter M."/>
            <person name="Pfister S."/>
            <person name="Riley R."/>
            <person name="Sitrit Y."/>
            <person name="Stielow J.B."/>
            <person name="Szollosi G."/>
            <person name="Zifcakova L."/>
            <person name="Stursova M."/>
            <person name="Spatafora J.W."/>
            <person name="Tedersoo L."/>
            <person name="Vaario L.M."/>
            <person name="Yamada A."/>
            <person name="Yan M."/>
            <person name="Wang P."/>
            <person name="Xu J."/>
            <person name="Bruns T."/>
            <person name="Baldrian P."/>
            <person name="Vilgalys R."/>
            <person name="Dunand C."/>
            <person name="Henrissat B."/>
            <person name="Grigoriev I.V."/>
            <person name="Hibbett D."/>
            <person name="Nagy L.G."/>
            <person name="Martin F.M."/>
        </authorList>
    </citation>
    <scope>NUCLEOTIDE SEQUENCE</scope>
    <source>
        <strain evidence="1">P2</strain>
    </source>
</reference>
<name>A0ACB6Z7C8_THEGA</name>
<reference evidence="1" key="1">
    <citation type="submission" date="2019-10" db="EMBL/GenBank/DDBJ databases">
        <authorList>
            <consortium name="DOE Joint Genome Institute"/>
            <person name="Kuo A."/>
            <person name="Miyauchi S."/>
            <person name="Kiss E."/>
            <person name="Drula E."/>
            <person name="Kohler A."/>
            <person name="Sanchez-Garcia M."/>
            <person name="Andreopoulos B."/>
            <person name="Barry K.W."/>
            <person name="Bonito G."/>
            <person name="Buee M."/>
            <person name="Carver A."/>
            <person name="Chen C."/>
            <person name="Cichocki N."/>
            <person name="Clum A."/>
            <person name="Culley D."/>
            <person name="Crous P.W."/>
            <person name="Fauchery L."/>
            <person name="Girlanda M."/>
            <person name="Hayes R."/>
            <person name="Keri Z."/>
            <person name="Labutti K."/>
            <person name="Lipzen A."/>
            <person name="Lombard V."/>
            <person name="Magnuson J."/>
            <person name="Maillard F."/>
            <person name="Morin E."/>
            <person name="Murat C."/>
            <person name="Nolan M."/>
            <person name="Ohm R."/>
            <person name="Pangilinan J."/>
            <person name="Pereira M."/>
            <person name="Perotto S."/>
            <person name="Peter M."/>
            <person name="Riley R."/>
            <person name="Sitrit Y."/>
            <person name="Stielow B."/>
            <person name="Szollosi G."/>
            <person name="Zifcakova L."/>
            <person name="Stursova M."/>
            <person name="Spatafora J.W."/>
            <person name="Tedersoo L."/>
            <person name="Vaario L.-M."/>
            <person name="Yamada A."/>
            <person name="Yan M."/>
            <person name="Wang P."/>
            <person name="Xu J."/>
            <person name="Bruns T."/>
            <person name="Baldrian P."/>
            <person name="Vilgalys R."/>
            <person name="Henrissat B."/>
            <person name="Grigoriev I.V."/>
            <person name="Hibbett D."/>
            <person name="Nagy L.G."/>
            <person name="Martin F.M."/>
        </authorList>
    </citation>
    <scope>NUCLEOTIDE SEQUENCE</scope>
    <source>
        <strain evidence="1">P2</strain>
    </source>
</reference>
<protein>
    <submittedName>
        <fullName evidence="1">Uncharacterized protein</fullName>
    </submittedName>
</protein>
<accession>A0ACB6Z7C8</accession>
<organism evidence="1 2">
    <name type="scientific">Thelephora ganbajun</name>
    <name type="common">Ganba fungus</name>
    <dbReference type="NCBI Taxonomy" id="370292"/>
    <lineage>
        <taxon>Eukaryota</taxon>
        <taxon>Fungi</taxon>
        <taxon>Dikarya</taxon>
        <taxon>Basidiomycota</taxon>
        <taxon>Agaricomycotina</taxon>
        <taxon>Agaricomycetes</taxon>
        <taxon>Thelephorales</taxon>
        <taxon>Thelephoraceae</taxon>
        <taxon>Thelephora</taxon>
    </lineage>
</organism>
<evidence type="ECO:0000313" key="1">
    <source>
        <dbReference type="EMBL" id="KAF9645639.1"/>
    </source>
</evidence>
<dbReference type="EMBL" id="MU118083">
    <property type="protein sequence ID" value="KAF9645639.1"/>
    <property type="molecule type" value="Genomic_DNA"/>
</dbReference>
<sequence length="72" mass="8195">MFSHAVPTPTHGPRRVFGILHRRRSVLDGISKSWKVRYSLSAPGDRTASSTRAYNELYGLTTDYVLFSTPRR</sequence>
<keyword evidence="2" id="KW-1185">Reference proteome</keyword>
<dbReference type="Proteomes" id="UP000886501">
    <property type="component" value="Unassembled WGS sequence"/>
</dbReference>
<gene>
    <name evidence="1" type="ORF">BDM02DRAFT_3119894</name>
</gene>
<comment type="caution">
    <text evidence="1">The sequence shown here is derived from an EMBL/GenBank/DDBJ whole genome shotgun (WGS) entry which is preliminary data.</text>
</comment>